<dbReference type="RefSeq" id="WP_330927826.1">
    <property type="nucleotide sequence ID" value="NZ_CP119075.1"/>
</dbReference>
<organism evidence="4 5">
    <name type="scientific">Synoicihabitans lomoniglobus</name>
    <dbReference type="NCBI Taxonomy" id="2909285"/>
    <lineage>
        <taxon>Bacteria</taxon>
        <taxon>Pseudomonadati</taxon>
        <taxon>Verrucomicrobiota</taxon>
        <taxon>Opitutia</taxon>
        <taxon>Opitutales</taxon>
        <taxon>Opitutaceae</taxon>
        <taxon>Synoicihabitans</taxon>
    </lineage>
</organism>
<dbReference type="EMBL" id="CP119075">
    <property type="protein sequence ID" value="WED65962.1"/>
    <property type="molecule type" value="Genomic_DNA"/>
</dbReference>
<evidence type="ECO:0000256" key="1">
    <source>
        <dbReference type="ARBA" id="ARBA00008779"/>
    </source>
</evidence>
<dbReference type="InterPro" id="IPR017850">
    <property type="entry name" value="Alkaline_phosphatase_core_sf"/>
</dbReference>
<keyword evidence="2 4" id="KW-0378">Hydrolase</keyword>
<evidence type="ECO:0000313" key="4">
    <source>
        <dbReference type="EMBL" id="WED65962.1"/>
    </source>
</evidence>
<gene>
    <name evidence="4" type="ORF">PXH66_03750</name>
</gene>
<dbReference type="Proteomes" id="UP001218638">
    <property type="component" value="Chromosome"/>
</dbReference>
<dbReference type="AlphaFoldDB" id="A0AAF0CQ33"/>
<feature type="domain" description="Sulfatase N-terminal" evidence="3">
    <location>
        <begin position="7"/>
        <end position="319"/>
    </location>
</feature>
<dbReference type="KEGG" id="slom:PXH66_03750"/>
<reference evidence="4" key="1">
    <citation type="submission" date="2023-03" db="EMBL/GenBank/DDBJ databases">
        <title>Lomoglobus Profundus gen. nov., sp. nov., a novel member of the phylum Verrucomicrobia, isolated from deep-marine sediment of South China Sea.</title>
        <authorList>
            <person name="Ahmad T."/>
            <person name="Ishaq S.E."/>
            <person name="Wang F."/>
        </authorList>
    </citation>
    <scope>NUCLEOTIDE SEQUENCE</scope>
    <source>
        <strain evidence="4">LMO-M01</strain>
    </source>
</reference>
<sequence>MPRSKRPNVIVFFTDQQRHDTTGVHGCPLGLTPNFDALARRGTHLVNSFTCQPVCGPARSCLQTGLYATQTGVWRNGLTPHTHLRTLAHHFNAAGYATGYMGKWHLAEDQHLGPVPTDRQGGYQTFLGANQLELVSDAYDTRLWDQDGVEHRPPGYRVDALTDAAIRYVDTPREQPFFMFLSFLEPHHQNHRDDYPAPDGYAERYTGRWLPPDLASLGGTAPRHWGGYCGMVKRLDEALGRLIDALKSTGQLHNTVILFTSDHGNHFKTRNSEYKRSCHDASIRVPTAICGPGFDGGGTVHQLVSLVDLPPTLLNAAGIAVPDEMEGHSLLDRDTTWPREVLVQISESQTGRCVRTARWKYSVSTAGSAESAATYTDDCLYDLEADPWELDNLIGRTAYGSVVAELRERLVTRMISIGETVPTIVDAPARPSAQRRIHFSDEDI</sequence>
<dbReference type="InterPro" id="IPR050738">
    <property type="entry name" value="Sulfatase"/>
</dbReference>
<protein>
    <submittedName>
        <fullName evidence="4">Sulfatase-like hydrolase/transferase</fullName>
    </submittedName>
</protein>
<dbReference type="SUPFAM" id="SSF53649">
    <property type="entry name" value="Alkaline phosphatase-like"/>
    <property type="match status" value="1"/>
</dbReference>
<name>A0AAF0CQ33_9BACT</name>
<dbReference type="GO" id="GO:0004065">
    <property type="term" value="F:arylsulfatase activity"/>
    <property type="evidence" value="ECO:0007669"/>
    <property type="project" value="TreeGrafter"/>
</dbReference>
<dbReference type="PANTHER" id="PTHR42693:SF53">
    <property type="entry name" value="ENDO-4-O-SULFATASE"/>
    <property type="match status" value="1"/>
</dbReference>
<dbReference type="Pfam" id="PF00884">
    <property type="entry name" value="Sulfatase"/>
    <property type="match status" value="1"/>
</dbReference>
<comment type="similarity">
    <text evidence="1">Belongs to the sulfatase family.</text>
</comment>
<keyword evidence="5" id="KW-1185">Reference proteome</keyword>
<dbReference type="PANTHER" id="PTHR42693">
    <property type="entry name" value="ARYLSULFATASE FAMILY MEMBER"/>
    <property type="match status" value="1"/>
</dbReference>
<evidence type="ECO:0000256" key="2">
    <source>
        <dbReference type="ARBA" id="ARBA00022801"/>
    </source>
</evidence>
<evidence type="ECO:0000259" key="3">
    <source>
        <dbReference type="Pfam" id="PF00884"/>
    </source>
</evidence>
<proteinExistence type="inferred from homology"/>
<dbReference type="CDD" id="cd16152">
    <property type="entry name" value="sulfatase_like"/>
    <property type="match status" value="1"/>
</dbReference>
<dbReference type="Gene3D" id="3.40.720.10">
    <property type="entry name" value="Alkaline Phosphatase, subunit A"/>
    <property type="match status" value="2"/>
</dbReference>
<evidence type="ECO:0000313" key="5">
    <source>
        <dbReference type="Proteomes" id="UP001218638"/>
    </source>
</evidence>
<accession>A0AAF0CQ33</accession>
<dbReference type="InterPro" id="IPR000917">
    <property type="entry name" value="Sulfatase_N"/>
</dbReference>